<name>A0A9X3F1G9_9BACT</name>
<keyword evidence="1" id="KW-0472">Membrane</keyword>
<organism evidence="3 4">
    <name type="scientific">Draconibacterium aestuarii</name>
    <dbReference type="NCBI Taxonomy" id="2998507"/>
    <lineage>
        <taxon>Bacteria</taxon>
        <taxon>Pseudomonadati</taxon>
        <taxon>Bacteroidota</taxon>
        <taxon>Bacteroidia</taxon>
        <taxon>Marinilabiliales</taxon>
        <taxon>Prolixibacteraceae</taxon>
        <taxon>Draconibacterium</taxon>
    </lineage>
</organism>
<gene>
    <name evidence="3" type="ORF">OU798_00170</name>
</gene>
<evidence type="ECO:0000256" key="2">
    <source>
        <dbReference type="SAM" id="SignalP"/>
    </source>
</evidence>
<reference evidence="3" key="1">
    <citation type="submission" date="2022-11" db="EMBL/GenBank/DDBJ databases">
        <title>Marilongibacter aestuarii gen. nov., sp. nov., isolated from tidal flat sediment.</title>
        <authorList>
            <person name="Jiayan W."/>
        </authorList>
    </citation>
    <scope>NUCLEOTIDE SEQUENCE</scope>
    <source>
        <strain evidence="3">Z1-6</strain>
    </source>
</reference>
<feature type="transmembrane region" description="Helical" evidence="1">
    <location>
        <begin position="84"/>
        <end position="106"/>
    </location>
</feature>
<dbReference type="AlphaFoldDB" id="A0A9X3F1G9"/>
<dbReference type="RefSeq" id="WP_343331073.1">
    <property type="nucleotide sequence ID" value="NZ_JAPOHD010000001.1"/>
</dbReference>
<proteinExistence type="predicted"/>
<evidence type="ECO:0000256" key="1">
    <source>
        <dbReference type="SAM" id="Phobius"/>
    </source>
</evidence>
<dbReference type="EMBL" id="JAPOHD010000001">
    <property type="protein sequence ID" value="MCY1718735.1"/>
    <property type="molecule type" value="Genomic_DNA"/>
</dbReference>
<feature type="signal peptide" evidence="2">
    <location>
        <begin position="1"/>
        <end position="18"/>
    </location>
</feature>
<evidence type="ECO:0000313" key="3">
    <source>
        <dbReference type="EMBL" id="MCY1718735.1"/>
    </source>
</evidence>
<feature type="chain" id="PRO_5040751443" description="Glycine zipper family protein" evidence="2">
    <location>
        <begin position="19"/>
        <end position="156"/>
    </location>
</feature>
<protein>
    <recommendedName>
        <fullName evidence="5">Glycine zipper family protein</fullName>
    </recommendedName>
</protein>
<accession>A0A9X3F1G9</accession>
<keyword evidence="4" id="KW-1185">Reference proteome</keyword>
<dbReference type="Proteomes" id="UP001145087">
    <property type="component" value="Unassembled WGS sequence"/>
</dbReference>
<feature type="transmembrane region" description="Helical" evidence="1">
    <location>
        <begin position="113"/>
        <end position="132"/>
    </location>
</feature>
<evidence type="ECO:0008006" key="5">
    <source>
        <dbReference type="Google" id="ProtNLM"/>
    </source>
</evidence>
<comment type="caution">
    <text evidence="3">The sequence shown here is derived from an EMBL/GenBank/DDBJ whole genome shotgun (WGS) entry which is preliminary data.</text>
</comment>
<keyword evidence="1" id="KW-0812">Transmembrane</keyword>
<evidence type="ECO:0000313" key="4">
    <source>
        <dbReference type="Proteomes" id="UP001145087"/>
    </source>
</evidence>
<keyword evidence="2" id="KW-0732">Signal</keyword>
<keyword evidence="1" id="KW-1133">Transmembrane helix</keyword>
<sequence length="156" mass="16710">MKSVLLVMCVLFAFNVLSQDNYLSISQPGSEKETIFKEDKRVRVKTIQGAKLSGKLHFVNEKQIMIKNITIPINSISQIKHNPLLLNILTSGTLIFAGGFGVIIGIAGIAWGAILPGIGVGLLGAATMYAGIMSPNILSATYVHNTTTVKTAKVLQ</sequence>